<name>A0ABU9BWA7_9BURK</name>
<protein>
    <submittedName>
        <fullName evidence="1">Uncharacterized protein</fullName>
    </submittedName>
</protein>
<dbReference type="Proteomes" id="UP001371218">
    <property type="component" value="Unassembled WGS sequence"/>
</dbReference>
<gene>
    <name evidence="1" type="ORF">AACH06_21505</name>
</gene>
<dbReference type="EMBL" id="JBBUTG010000016">
    <property type="protein sequence ID" value="MEK8033404.1"/>
    <property type="molecule type" value="Genomic_DNA"/>
</dbReference>
<reference evidence="1 2" key="1">
    <citation type="submission" date="2024-04" db="EMBL/GenBank/DDBJ databases">
        <title>Novel species of the genus Ideonella isolated from streams.</title>
        <authorList>
            <person name="Lu H."/>
        </authorList>
    </citation>
    <scope>NUCLEOTIDE SEQUENCE [LARGE SCALE GENOMIC DNA]</scope>
    <source>
        <strain evidence="1 2">DXS29W</strain>
    </source>
</reference>
<keyword evidence="2" id="KW-1185">Reference proteome</keyword>
<accession>A0ABU9BWA7</accession>
<comment type="caution">
    <text evidence="1">The sequence shown here is derived from an EMBL/GenBank/DDBJ whole genome shotgun (WGS) entry which is preliminary data.</text>
</comment>
<organism evidence="1 2">
    <name type="scientific">Ideonella lacteola</name>
    <dbReference type="NCBI Taxonomy" id="2984193"/>
    <lineage>
        <taxon>Bacteria</taxon>
        <taxon>Pseudomonadati</taxon>
        <taxon>Pseudomonadota</taxon>
        <taxon>Betaproteobacteria</taxon>
        <taxon>Burkholderiales</taxon>
        <taxon>Sphaerotilaceae</taxon>
        <taxon>Ideonella</taxon>
    </lineage>
</organism>
<dbReference type="RefSeq" id="WP_341427828.1">
    <property type="nucleotide sequence ID" value="NZ_JBBUTG010000016.1"/>
</dbReference>
<evidence type="ECO:0000313" key="2">
    <source>
        <dbReference type="Proteomes" id="UP001371218"/>
    </source>
</evidence>
<proteinExistence type="predicted"/>
<evidence type="ECO:0000313" key="1">
    <source>
        <dbReference type="EMBL" id="MEK8033404.1"/>
    </source>
</evidence>
<sequence length="121" mass="14473">MERNDESWQARLPAELHAAVCWPVRMESHHDDSVPASKWRGYDVHGRLCYYRHHYAQWDYQFDDEDQPFMRMLRSESFEAWRQQDGQWLRRVQSLAGEPHCNRGACDSGFEVVPPQQIPRL</sequence>